<comment type="subcellular location">
    <subcellularLocation>
        <location evidence="8">Cytoplasm</location>
    </subcellularLocation>
</comment>
<organism evidence="10 11">
    <name type="scientific">Clostridium intestinale DSM 6191</name>
    <dbReference type="NCBI Taxonomy" id="1121320"/>
    <lineage>
        <taxon>Bacteria</taxon>
        <taxon>Bacillati</taxon>
        <taxon>Bacillota</taxon>
        <taxon>Clostridia</taxon>
        <taxon>Eubacteriales</taxon>
        <taxon>Clostridiaceae</taxon>
        <taxon>Clostridium</taxon>
    </lineage>
</organism>
<dbReference type="Proteomes" id="UP000184241">
    <property type="component" value="Unassembled WGS sequence"/>
</dbReference>
<evidence type="ECO:0000256" key="3">
    <source>
        <dbReference type="ARBA" id="ARBA00022723"/>
    </source>
</evidence>
<dbReference type="Gene3D" id="3.90.470.20">
    <property type="entry name" value="4'-phosphopantetheinyl transferase domain"/>
    <property type="match status" value="1"/>
</dbReference>
<dbReference type="EC" id="2.7.8.7" evidence="8"/>
<dbReference type="NCBIfam" id="TIGR00516">
    <property type="entry name" value="acpS"/>
    <property type="match status" value="1"/>
</dbReference>
<keyword evidence="4 8" id="KW-0276">Fatty acid metabolism</keyword>
<evidence type="ECO:0000256" key="8">
    <source>
        <dbReference type="HAMAP-Rule" id="MF_00101"/>
    </source>
</evidence>
<dbReference type="InterPro" id="IPR004568">
    <property type="entry name" value="Ppantetheine-prot_Trfase_dom"/>
</dbReference>
<evidence type="ECO:0000313" key="10">
    <source>
        <dbReference type="EMBL" id="SHI11927.1"/>
    </source>
</evidence>
<dbReference type="GO" id="GO:0000287">
    <property type="term" value="F:magnesium ion binding"/>
    <property type="evidence" value="ECO:0007669"/>
    <property type="project" value="UniProtKB-UniRule"/>
</dbReference>
<evidence type="ECO:0000313" key="11">
    <source>
        <dbReference type="Proteomes" id="UP000184241"/>
    </source>
</evidence>
<protein>
    <recommendedName>
        <fullName evidence="8">Holo-[acyl-carrier-protein] synthase</fullName>
        <shortName evidence="8">Holo-ACP synthase</shortName>
        <ecNumber evidence="8">2.7.8.7</ecNumber>
    </recommendedName>
    <alternativeName>
        <fullName evidence="8">4'-phosphopantetheinyl transferase AcpS</fullName>
    </alternativeName>
</protein>
<sequence length="123" mass="13634">MIYGIGVDIIEINRVENAIERTTSFLGKVFNESEILYVKNKKNKYESLAGNFAAKEAFSKALGTGVRGFSLREIEITRDTLGKPGILLHGKAKELVGKENLRIHLSISHNTTNAVAYVVLEKI</sequence>
<keyword evidence="1 8" id="KW-0444">Lipid biosynthesis</keyword>
<accession>A0A1M5YIS6</accession>
<dbReference type="GO" id="GO:0006633">
    <property type="term" value="P:fatty acid biosynthetic process"/>
    <property type="evidence" value="ECO:0007669"/>
    <property type="project" value="UniProtKB-UniRule"/>
</dbReference>
<evidence type="ECO:0000259" key="9">
    <source>
        <dbReference type="Pfam" id="PF01648"/>
    </source>
</evidence>
<comment type="similarity">
    <text evidence="8">Belongs to the P-Pant transferase superfamily. AcpS family.</text>
</comment>
<evidence type="ECO:0000256" key="2">
    <source>
        <dbReference type="ARBA" id="ARBA00022679"/>
    </source>
</evidence>
<name>A0A1M5YIS6_9CLOT</name>
<dbReference type="Pfam" id="PF01648">
    <property type="entry name" value="ACPS"/>
    <property type="match status" value="1"/>
</dbReference>
<keyword evidence="5 8" id="KW-0460">Magnesium</keyword>
<evidence type="ECO:0000256" key="1">
    <source>
        <dbReference type="ARBA" id="ARBA00022516"/>
    </source>
</evidence>
<evidence type="ECO:0000256" key="7">
    <source>
        <dbReference type="ARBA" id="ARBA00023160"/>
    </source>
</evidence>
<keyword evidence="6 8" id="KW-0443">Lipid metabolism</keyword>
<dbReference type="InterPro" id="IPR002582">
    <property type="entry name" value="ACPS"/>
</dbReference>
<evidence type="ECO:0000256" key="6">
    <source>
        <dbReference type="ARBA" id="ARBA00023098"/>
    </source>
</evidence>
<keyword evidence="2 8" id="KW-0808">Transferase</keyword>
<comment type="cofactor">
    <cofactor evidence="8">
        <name>Mg(2+)</name>
        <dbReference type="ChEBI" id="CHEBI:18420"/>
    </cofactor>
</comment>
<reference evidence="10 11" key="1">
    <citation type="submission" date="2016-11" db="EMBL/GenBank/DDBJ databases">
        <authorList>
            <person name="Jaros S."/>
            <person name="Januszkiewicz K."/>
            <person name="Wedrychowicz H."/>
        </authorList>
    </citation>
    <scope>NUCLEOTIDE SEQUENCE [LARGE SCALE GENOMIC DNA]</scope>
    <source>
        <strain evidence="10 11">DSM 6191</strain>
    </source>
</reference>
<feature type="binding site" evidence="8">
    <location>
        <position position="8"/>
    </location>
    <ligand>
        <name>Mg(2+)</name>
        <dbReference type="ChEBI" id="CHEBI:18420"/>
    </ligand>
</feature>
<feature type="binding site" evidence="8">
    <location>
        <position position="56"/>
    </location>
    <ligand>
        <name>Mg(2+)</name>
        <dbReference type="ChEBI" id="CHEBI:18420"/>
    </ligand>
</feature>
<dbReference type="NCBIfam" id="TIGR00556">
    <property type="entry name" value="pantethn_trn"/>
    <property type="match status" value="1"/>
</dbReference>
<comment type="function">
    <text evidence="8">Transfers the 4'-phosphopantetheine moiety from coenzyme A to a Ser of acyl-carrier-protein.</text>
</comment>
<evidence type="ECO:0000256" key="4">
    <source>
        <dbReference type="ARBA" id="ARBA00022832"/>
    </source>
</evidence>
<dbReference type="EMBL" id="FQXU01000006">
    <property type="protein sequence ID" value="SHI11927.1"/>
    <property type="molecule type" value="Genomic_DNA"/>
</dbReference>
<comment type="catalytic activity">
    <reaction evidence="8">
        <text>apo-[ACP] + CoA = holo-[ACP] + adenosine 3',5'-bisphosphate + H(+)</text>
        <dbReference type="Rhea" id="RHEA:12068"/>
        <dbReference type="Rhea" id="RHEA-COMP:9685"/>
        <dbReference type="Rhea" id="RHEA-COMP:9690"/>
        <dbReference type="ChEBI" id="CHEBI:15378"/>
        <dbReference type="ChEBI" id="CHEBI:29999"/>
        <dbReference type="ChEBI" id="CHEBI:57287"/>
        <dbReference type="ChEBI" id="CHEBI:58343"/>
        <dbReference type="ChEBI" id="CHEBI:64479"/>
        <dbReference type="EC" id="2.7.8.7"/>
    </reaction>
</comment>
<proteinExistence type="inferred from homology"/>
<dbReference type="InterPro" id="IPR008278">
    <property type="entry name" value="4-PPantetheinyl_Trfase_dom"/>
</dbReference>
<dbReference type="SUPFAM" id="SSF56214">
    <property type="entry name" value="4'-phosphopantetheinyl transferase"/>
    <property type="match status" value="1"/>
</dbReference>
<gene>
    <name evidence="8" type="primary">acpS</name>
    <name evidence="10" type="ORF">SAMN02745941_02042</name>
</gene>
<dbReference type="GO" id="GO:0008897">
    <property type="term" value="F:holo-[acyl-carrier-protein] synthase activity"/>
    <property type="evidence" value="ECO:0007669"/>
    <property type="project" value="UniProtKB-UniRule"/>
</dbReference>
<dbReference type="HAMAP" id="MF_00101">
    <property type="entry name" value="AcpS"/>
    <property type="match status" value="1"/>
</dbReference>
<keyword evidence="8" id="KW-0963">Cytoplasm</keyword>
<keyword evidence="3 8" id="KW-0479">Metal-binding</keyword>
<dbReference type="AlphaFoldDB" id="A0A1M5YIS6"/>
<dbReference type="RefSeq" id="WP_073019172.1">
    <property type="nucleotide sequence ID" value="NZ_FQXU01000006.1"/>
</dbReference>
<evidence type="ECO:0000256" key="5">
    <source>
        <dbReference type="ARBA" id="ARBA00022842"/>
    </source>
</evidence>
<dbReference type="InterPro" id="IPR037143">
    <property type="entry name" value="4-PPantetheinyl_Trfase_dom_sf"/>
</dbReference>
<feature type="domain" description="4'-phosphopantetheinyl transferase" evidence="9">
    <location>
        <begin position="4"/>
        <end position="94"/>
    </location>
</feature>
<dbReference type="GO" id="GO:0005737">
    <property type="term" value="C:cytoplasm"/>
    <property type="evidence" value="ECO:0007669"/>
    <property type="project" value="UniProtKB-SubCell"/>
</dbReference>
<keyword evidence="7 8" id="KW-0275">Fatty acid biosynthesis</keyword>